<sequence>MLGLGTEAISVLALQYYSTVDTTGSAVTYKLLDDALKDMRLSETSKISDSSFPDLESVSERMKKYGLSSDVSLRGIIDSIMSSRKGKVSESTSSSSEDMTDFKKRVLNYMKQEKKTSLSSGSSIFNLATTSPQETLSFNTNSSFAFDSFGSYDFEYISILSERISIQGRPLEMISEEHESVAVDKSVNEHCLKIPSESELDMLLKACTSQMQRQGVIKREIYLNFHKENPGFFDFVIYTDDLEKASNQLKKILKYYLSKPKKPIYSPKEDPLYHQVIQEKGKMINSYRSTISKKQLLNL</sequence>
<dbReference type="Proteomes" id="UP001233999">
    <property type="component" value="Unassembled WGS sequence"/>
</dbReference>
<keyword evidence="2" id="KW-1185">Reference proteome</keyword>
<name>A0AAD7ZJV5_DIPPU</name>
<dbReference type="AlphaFoldDB" id="A0AAD7ZJV5"/>
<accession>A0AAD7ZJV5</accession>
<protein>
    <submittedName>
        <fullName evidence="1">Uncharacterized protein</fullName>
    </submittedName>
</protein>
<dbReference type="EMBL" id="JASPKZ010007831">
    <property type="protein sequence ID" value="KAJ9582020.1"/>
    <property type="molecule type" value="Genomic_DNA"/>
</dbReference>
<organism evidence="1 2">
    <name type="scientific">Diploptera punctata</name>
    <name type="common">Pacific beetle cockroach</name>
    <dbReference type="NCBI Taxonomy" id="6984"/>
    <lineage>
        <taxon>Eukaryota</taxon>
        <taxon>Metazoa</taxon>
        <taxon>Ecdysozoa</taxon>
        <taxon>Arthropoda</taxon>
        <taxon>Hexapoda</taxon>
        <taxon>Insecta</taxon>
        <taxon>Pterygota</taxon>
        <taxon>Neoptera</taxon>
        <taxon>Polyneoptera</taxon>
        <taxon>Dictyoptera</taxon>
        <taxon>Blattodea</taxon>
        <taxon>Blaberoidea</taxon>
        <taxon>Blaberidae</taxon>
        <taxon>Diplopterinae</taxon>
        <taxon>Diploptera</taxon>
    </lineage>
</organism>
<proteinExistence type="predicted"/>
<evidence type="ECO:0000313" key="2">
    <source>
        <dbReference type="Proteomes" id="UP001233999"/>
    </source>
</evidence>
<evidence type="ECO:0000313" key="1">
    <source>
        <dbReference type="EMBL" id="KAJ9582020.1"/>
    </source>
</evidence>
<reference evidence="1" key="2">
    <citation type="submission" date="2023-05" db="EMBL/GenBank/DDBJ databases">
        <authorList>
            <person name="Fouks B."/>
        </authorList>
    </citation>
    <scope>NUCLEOTIDE SEQUENCE</scope>
    <source>
        <strain evidence="1">Stay&amp;Tobe</strain>
        <tissue evidence="1">Testes</tissue>
    </source>
</reference>
<comment type="caution">
    <text evidence="1">The sequence shown here is derived from an EMBL/GenBank/DDBJ whole genome shotgun (WGS) entry which is preliminary data.</text>
</comment>
<reference evidence="1" key="1">
    <citation type="journal article" date="2023" name="IScience">
        <title>Live-bearing cockroach genome reveals convergent evolutionary mechanisms linked to viviparity in insects and beyond.</title>
        <authorList>
            <person name="Fouks B."/>
            <person name="Harrison M.C."/>
            <person name="Mikhailova A.A."/>
            <person name="Marchal E."/>
            <person name="English S."/>
            <person name="Carruthers M."/>
            <person name="Jennings E.C."/>
            <person name="Chiamaka E.L."/>
            <person name="Frigard R.A."/>
            <person name="Pippel M."/>
            <person name="Attardo G.M."/>
            <person name="Benoit J.B."/>
            <person name="Bornberg-Bauer E."/>
            <person name="Tobe S.S."/>
        </authorList>
    </citation>
    <scope>NUCLEOTIDE SEQUENCE</scope>
    <source>
        <strain evidence="1">Stay&amp;Tobe</strain>
    </source>
</reference>
<gene>
    <name evidence="1" type="ORF">L9F63_003603</name>
</gene>